<feature type="domain" description="HDOD" evidence="1">
    <location>
        <begin position="14"/>
        <end position="205"/>
    </location>
</feature>
<organism evidence="2 3">
    <name type="scientific">Ideonella paludis</name>
    <dbReference type="NCBI Taxonomy" id="1233411"/>
    <lineage>
        <taxon>Bacteria</taxon>
        <taxon>Pseudomonadati</taxon>
        <taxon>Pseudomonadota</taxon>
        <taxon>Betaproteobacteria</taxon>
        <taxon>Burkholderiales</taxon>
        <taxon>Sphaerotilaceae</taxon>
        <taxon>Ideonella</taxon>
    </lineage>
</organism>
<dbReference type="SUPFAM" id="SSF109604">
    <property type="entry name" value="HD-domain/PDEase-like"/>
    <property type="match status" value="1"/>
</dbReference>
<dbReference type="Gene3D" id="1.10.3210.10">
    <property type="entry name" value="Hypothetical protein af1432"/>
    <property type="match status" value="1"/>
</dbReference>
<dbReference type="PANTHER" id="PTHR33525:SF6">
    <property type="entry name" value="HDOD DOMAIN-CONTAINING PROTEIN"/>
    <property type="match status" value="1"/>
</dbReference>
<accession>A0ABS5DRL5</accession>
<gene>
    <name evidence="2" type="ORF">KAK11_00540</name>
</gene>
<keyword evidence="3" id="KW-1185">Reference proteome</keyword>
<evidence type="ECO:0000313" key="2">
    <source>
        <dbReference type="EMBL" id="MBQ0933796.1"/>
    </source>
</evidence>
<protein>
    <submittedName>
        <fullName evidence="2">HDOD domain-containing protein</fullName>
    </submittedName>
</protein>
<evidence type="ECO:0000259" key="1">
    <source>
        <dbReference type="PROSITE" id="PS51833"/>
    </source>
</evidence>
<dbReference type="RefSeq" id="WP_210805104.1">
    <property type="nucleotide sequence ID" value="NZ_JAGQDG010000001.1"/>
</dbReference>
<dbReference type="Proteomes" id="UP000672097">
    <property type="component" value="Unassembled WGS sequence"/>
</dbReference>
<dbReference type="Pfam" id="PF08668">
    <property type="entry name" value="HDOD"/>
    <property type="match status" value="1"/>
</dbReference>
<comment type="caution">
    <text evidence="2">The sequence shown here is derived from an EMBL/GenBank/DDBJ whole genome shotgun (WGS) entry which is preliminary data.</text>
</comment>
<dbReference type="PANTHER" id="PTHR33525">
    <property type="match status" value="1"/>
</dbReference>
<evidence type="ECO:0000313" key="3">
    <source>
        <dbReference type="Proteomes" id="UP000672097"/>
    </source>
</evidence>
<reference evidence="2 3" key="1">
    <citation type="submission" date="2021-04" db="EMBL/GenBank/DDBJ databases">
        <title>The genome sequence of type strain Ideonella paludis KCTC 32238.</title>
        <authorList>
            <person name="Liu Y."/>
        </authorList>
    </citation>
    <scope>NUCLEOTIDE SEQUENCE [LARGE SCALE GENOMIC DNA]</scope>
    <source>
        <strain evidence="2 3">KCTC 32238</strain>
    </source>
</reference>
<proteinExistence type="predicted"/>
<dbReference type="InterPro" id="IPR052340">
    <property type="entry name" value="RNase_Y/CdgJ"/>
</dbReference>
<dbReference type="PROSITE" id="PS51833">
    <property type="entry name" value="HDOD"/>
    <property type="match status" value="1"/>
</dbReference>
<name>A0ABS5DRL5_9BURK</name>
<dbReference type="EMBL" id="JAGQDG010000001">
    <property type="protein sequence ID" value="MBQ0933796.1"/>
    <property type="molecule type" value="Genomic_DNA"/>
</dbReference>
<sequence length="275" mass="29584">MPAIAPYIERATAMPAMPEVAHKLLQSFDRDDLSLPELAALVGQDQALSAKVLRLANSARYSPARSVSSLPDAAAALGLRTLRDLTLSACMAGAFPNIPGFDRKAFWRGTMATAAYAQPLARWLDADEDTAYLGGLMLRTGQLLMILVEPQRMAEVASHCTELDSRIGQEQARMGVSHPLISAELARHWRFPTALIQAFNAAADPLEVKPFCRLGAALRLASVIADARDAGVSATEGLLQSQAALVNLLQLDLAWLEAHLPDHRLAVADADALMQ</sequence>
<dbReference type="InterPro" id="IPR013976">
    <property type="entry name" value="HDOD"/>
</dbReference>